<dbReference type="Proteomes" id="UP001589688">
    <property type="component" value="Unassembled WGS sequence"/>
</dbReference>
<evidence type="ECO:0000313" key="1">
    <source>
        <dbReference type="EMBL" id="MFB9896925.1"/>
    </source>
</evidence>
<organism evidence="1 2">
    <name type="scientific">Hallella seregens ATCC 51272</name>
    <dbReference type="NCBI Taxonomy" id="1336250"/>
    <lineage>
        <taxon>Bacteria</taxon>
        <taxon>Pseudomonadati</taxon>
        <taxon>Bacteroidota</taxon>
        <taxon>Bacteroidia</taxon>
        <taxon>Bacteroidales</taxon>
        <taxon>Prevotellaceae</taxon>
        <taxon>Hallella</taxon>
    </lineage>
</organism>
<reference evidence="1 2" key="1">
    <citation type="submission" date="2024-09" db="EMBL/GenBank/DDBJ databases">
        <authorList>
            <person name="Sun Q."/>
            <person name="Mori K."/>
        </authorList>
    </citation>
    <scope>NUCLEOTIDE SEQUENCE [LARGE SCALE GENOMIC DNA]</scope>
    <source>
        <strain evidence="1 2">ATCC 51272</strain>
    </source>
</reference>
<sequence length="41" mass="4729">MKNFTPEEIKPSERTLGIIRQMAYTYRVAKVQGRNVPCGMN</sequence>
<gene>
    <name evidence="1" type="ORF">ACFFK8_03615</name>
</gene>
<accession>A0ABV5ZHW9</accession>
<proteinExistence type="predicted"/>
<evidence type="ECO:0000313" key="2">
    <source>
        <dbReference type="Proteomes" id="UP001589688"/>
    </source>
</evidence>
<protein>
    <submittedName>
        <fullName evidence="1">Uncharacterized protein</fullName>
    </submittedName>
</protein>
<name>A0ABV5ZHW9_9BACT</name>
<keyword evidence="2" id="KW-1185">Reference proteome</keyword>
<dbReference type="RefSeq" id="WP_005847279.1">
    <property type="nucleotide sequence ID" value="NZ_JADU01000008.1"/>
</dbReference>
<dbReference type="EMBL" id="JBHLZF010000001">
    <property type="protein sequence ID" value="MFB9896925.1"/>
    <property type="molecule type" value="Genomic_DNA"/>
</dbReference>
<comment type="caution">
    <text evidence="1">The sequence shown here is derived from an EMBL/GenBank/DDBJ whole genome shotgun (WGS) entry which is preliminary data.</text>
</comment>